<sequence length="143" mass="17605">MNNDQSIWKYRPSALYREKQYSIFRQVGHQSLKQLQPQEIQNKKKRHNFSLQNSFEKLPELEKTRQKFKYELPKLEYPQPLKLMTVEEYRVILEKRIKEEEQKKKSKWELPKIEVYVKPSKYSIKSLVDNEKLRIKMEQFLLD</sequence>
<evidence type="ECO:0000313" key="2">
    <source>
        <dbReference type="Proteomes" id="UP000688137"/>
    </source>
</evidence>
<dbReference type="OMA" id="WELPKIE"/>
<dbReference type="Proteomes" id="UP000688137">
    <property type="component" value="Unassembled WGS sequence"/>
</dbReference>
<name>A0A8S1PI14_PARPR</name>
<dbReference type="EMBL" id="CAJJDM010000121">
    <property type="protein sequence ID" value="CAD8102263.1"/>
    <property type="molecule type" value="Genomic_DNA"/>
</dbReference>
<accession>A0A8S1PI14</accession>
<dbReference type="AlphaFoldDB" id="A0A8S1PI14"/>
<gene>
    <name evidence="1" type="ORF">PPRIM_AZ9-3.1.T1180012</name>
</gene>
<protein>
    <submittedName>
        <fullName evidence="1">Uncharacterized protein</fullName>
    </submittedName>
</protein>
<reference evidence="1" key="1">
    <citation type="submission" date="2021-01" db="EMBL/GenBank/DDBJ databases">
        <authorList>
            <consortium name="Genoscope - CEA"/>
            <person name="William W."/>
        </authorList>
    </citation>
    <scope>NUCLEOTIDE SEQUENCE</scope>
</reference>
<organism evidence="1 2">
    <name type="scientific">Paramecium primaurelia</name>
    <dbReference type="NCBI Taxonomy" id="5886"/>
    <lineage>
        <taxon>Eukaryota</taxon>
        <taxon>Sar</taxon>
        <taxon>Alveolata</taxon>
        <taxon>Ciliophora</taxon>
        <taxon>Intramacronucleata</taxon>
        <taxon>Oligohymenophorea</taxon>
        <taxon>Peniculida</taxon>
        <taxon>Parameciidae</taxon>
        <taxon>Paramecium</taxon>
    </lineage>
</organism>
<comment type="caution">
    <text evidence="1">The sequence shown here is derived from an EMBL/GenBank/DDBJ whole genome shotgun (WGS) entry which is preliminary data.</text>
</comment>
<keyword evidence="2" id="KW-1185">Reference proteome</keyword>
<proteinExistence type="predicted"/>
<evidence type="ECO:0000313" key="1">
    <source>
        <dbReference type="EMBL" id="CAD8102263.1"/>
    </source>
</evidence>